<sequence length="113" mass="13188">MDQLNTYRTIIRDVLTRYYELDLEQLSAGIEPILAFDEIRDHYFWAQVGWNQMGRTCESTVYLRIKDGKVWVEEDLTEDGVTQDLLEAGIPKHDIVLGFQHPRERALTEFAVA</sequence>
<gene>
    <name evidence="1" type="ORF">H6G81_07925</name>
</gene>
<comment type="caution">
    <text evidence="1">The sequence shown here is derived from an EMBL/GenBank/DDBJ whole genome shotgun (WGS) entry which is preliminary data.</text>
</comment>
<dbReference type="CDD" id="cd16382">
    <property type="entry name" value="XisI-like"/>
    <property type="match status" value="1"/>
</dbReference>
<accession>A0ABR8GM18</accession>
<evidence type="ECO:0000313" key="1">
    <source>
        <dbReference type="EMBL" id="MBD2604459.1"/>
    </source>
</evidence>
<dbReference type="InterPro" id="IPR014968">
    <property type="entry name" value="XisI"/>
</dbReference>
<dbReference type="Proteomes" id="UP000660380">
    <property type="component" value="Unassembled WGS sequence"/>
</dbReference>
<dbReference type="InterPro" id="IPR035943">
    <property type="entry name" value="XisI-like_sf"/>
</dbReference>
<dbReference type="EMBL" id="JACJTA010000012">
    <property type="protein sequence ID" value="MBD2604459.1"/>
    <property type="molecule type" value="Genomic_DNA"/>
</dbReference>
<organism evidence="1 2">
    <name type="scientific">Scytonema hofmannii FACHB-248</name>
    <dbReference type="NCBI Taxonomy" id="1842502"/>
    <lineage>
        <taxon>Bacteria</taxon>
        <taxon>Bacillati</taxon>
        <taxon>Cyanobacteriota</taxon>
        <taxon>Cyanophyceae</taxon>
        <taxon>Nostocales</taxon>
        <taxon>Scytonemataceae</taxon>
        <taxon>Scytonema</taxon>
    </lineage>
</organism>
<dbReference type="Pfam" id="PF08869">
    <property type="entry name" value="XisI"/>
    <property type="match status" value="1"/>
</dbReference>
<proteinExistence type="predicted"/>
<protein>
    <submittedName>
        <fullName evidence="1">XisI protein</fullName>
    </submittedName>
</protein>
<name>A0ABR8GM18_9CYAN</name>
<keyword evidence="2" id="KW-1185">Reference proteome</keyword>
<evidence type="ECO:0000313" key="2">
    <source>
        <dbReference type="Proteomes" id="UP000660380"/>
    </source>
</evidence>
<dbReference type="Gene3D" id="3.30.310.110">
    <property type="entry name" value="XisI-like"/>
    <property type="match status" value="1"/>
</dbReference>
<dbReference type="RefSeq" id="WP_029636053.1">
    <property type="nucleotide sequence ID" value="NZ_JACJTA010000012.1"/>
</dbReference>
<dbReference type="SUPFAM" id="SSF143847">
    <property type="entry name" value="XisI-like"/>
    <property type="match status" value="1"/>
</dbReference>
<reference evidence="1 2" key="1">
    <citation type="journal article" date="2020" name="ISME J.">
        <title>Comparative genomics reveals insights into cyanobacterial evolution and habitat adaptation.</title>
        <authorList>
            <person name="Chen M.Y."/>
            <person name="Teng W.K."/>
            <person name="Zhao L."/>
            <person name="Hu C.X."/>
            <person name="Zhou Y.K."/>
            <person name="Han B.P."/>
            <person name="Song L.R."/>
            <person name="Shu W.S."/>
        </authorList>
    </citation>
    <scope>NUCLEOTIDE SEQUENCE [LARGE SCALE GENOMIC DNA]</scope>
    <source>
        <strain evidence="1 2">FACHB-248</strain>
    </source>
</reference>